<sequence length="392" mass="46763">MVKFLLLYFFIFLIQFLNGIEFSIAYYGSYIYIKNIIKGQHNFDKERITLILNSHSSNINKNILNQIDNWEGPISLGIFFDVDDIFDFKTLCKFCVLKSIPNISDKTSVHFVFPYAALSKDNKDRILLNEYFNDVNCEENTKVSNNVCDISTENEDEDTKVNRIIRYPINVIKNIARNEIKTKFMTFADINDYFSQDFEYKMSKLVSEIFKKSKKSKKKMKNILVYHSFDVDSSVDKLKTKKELLQLVNSSKAFISDTFLNNTEQINLLEKWFYKKETQTPSVQFITTYRHSNWDPQFISDNKIPYFDQRFPYPLKDRVHLKWHLCRQQYKFLVVNDVFMYHYGIQNTNERKLVRKAKYKVLGKTIRVIKEFNKKMWRSHPKTVKTCPRVQL</sequence>
<feature type="chain" id="PRO_5005330422" evidence="1">
    <location>
        <begin position="20"/>
        <end position="392"/>
    </location>
</feature>
<dbReference type="WBParaSite" id="SVE_1594900.1">
    <property type="protein sequence ID" value="SVE_1594900.1"/>
    <property type="gene ID" value="SVE_1594900"/>
</dbReference>
<organism evidence="2 3">
    <name type="scientific">Strongyloides venezuelensis</name>
    <name type="common">Threadworm</name>
    <dbReference type="NCBI Taxonomy" id="75913"/>
    <lineage>
        <taxon>Eukaryota</taxon>
        <taxon>Metazoa</taxon>
        <taxon>Ecdysozoa</taxon>
        <taxon>Nematoda</taxon>
        <taxon>Chromadorea</taxon>
        <taxon>Rhabditida</taxon>
        <taxon>Tylenchina</taxon>
        <taxon>Panagrolaimomorpha</taxon>
        <taxon>Strongyloidoidea</taxon>
        <taxon>Strongyloididae</taxon>
        <taxon>Strongyloides</taxon>
    </lineage>
</organism>
<dbReference type="PANTHER" id="PTHR47411">
    <property type="entry name" value="B3GNT1, BETA-1,3-N-ACETYLGUCOSAMINYLTRANSFERASE 1, HOMOLOG"/>
    <property type="match status" value="1"/>
</dbReference>
<reference evidence="3" key="2">
    <citation type="submission" date="2015-08" db="UniProtKB">
        <authorList>
            <consortium name="WormBaseParasite"/>
        </authorList>
    </citation>
    <scope>IDENTIFICATION</scope>
</reference>
<keyword evidence="2" id="KW-1185">Reference proteome</keyword>
<keyword evidence="1" id="KW-0732">Signal</keyword>
<protein>
    <submittedName>
        <fullName evidence="3">Beta-1,4-glucuronyltransferase 1-like</fullName>
    </submittedName>
</protein>
<dbReference type="PANTHER" id="PTHR47411:SF3">
    <property type="entry name" value="I-BETA-1,3-N-ACETYLGLUCOSAMINYLTRANSFERASE"/>
    <property type="match status" value="1"/>
</dbReference>
<name>A0A0K0FUD7_STRVS</name>
<feature type="signal peptide" evidence="1">
    <location>
        <begin position="1"/>
        <end position="19"/>
    </location>
</feature>
<evidence type="ECO:0000313" key="3">
    <source>
        <dbReference type="WBParaSite" id="SVE_1594900.1"/>
    </source>
</evidence>
<accession>A0A0K0FUD7</accession>
<proteinExistence type="predicted"/>
<dbReference type="Pfam" id="PF13896">
    <property type="entry name" value="Glyco_transf_49"/>
    <property type="match status" value="1"/>
</dbReference>
<evidence type="ECO:0000256" key="1">
    <source>
        <dbReference type="SAM" id="SignalP"/>
    </source>
</evidence>
<dbReference type="AlphaFoldDB" id="A0A0K0FUD7"/>
<evidence type="ECO:0000313" key="2">
    <source>
        <dbReference type="Proteomes" id="UP000035680"/>
    </source>
</evidence>
<reference evidence="2" key="1">
    <citation type="submission" date="2014-07" db="EMBL/GenBank/DDBJ databases">
        <authorList>
            <person name="Martin A.A"/>
            <person name="De Silva N."/>
        </authorList>
    </citation>
    <scope>NUCLEOTIDE SEQUENCE</scope>
</reference>
<dbReference type="Proteomes" id="UP000035680">
    <property type="component" value="Unassembled WGS sequence"/>
</dbReference>